<keyword evidence="5" id="KW-0472">Membrane</keyword>
<name>A0A1I3UC86_HALDA</name>
<feature type="domain" description="Spore germination GerAC-like C-terminal" evidence="8">
    <location>
        <begin position="226"/>
        <end position="392"/>
    </location>
</feature>
<sequence>MKQRILFIGLFSALILLAGCWDQNELEDIALVMGMGIDKTEDGLYDVSFQIVNPAQVSGGEMSQTSKGTAVTTYRETGQTLFETIRKISKEVPRKLNFSHMVVLIIGESLAEDDGLFEVMDFTERFYGFRSTAIVLISKGGPAQPILSILNPMEKIPAMKIQEASKKTAEVWGETTDQNINDVIQTLTTKSGGVSLSGIALLGDMQEGQNSSINEQAVPSTYIKLSGLAILQNGKLKGWLEDTEARGVSWVKNKIRKTVVTSTCEEEEDEGMIAVEVRNANTKLKPTINEGKRKITVNIKSEGTLQEVTCPLDLTDPQVIIDLNKQLAKVIEEEVSTTVKTVQEQETDILGFGEAMNQRYPKEWKKMKEEWPTTFSEMDVEINVDFFIRGTGLRTKPLILEKK</sequence>
<dbReference type="InterPro" id="IPR008844">
    <property type="entry name" value="Spore_GerAC-like"/>
</dbReference>
<keyword evidence="11" id="KW-1185">Reference proteome</keyword>
<evidence type="ECO:0000259" key="9">
    <source>
        <dbReference type="Pfam" id="PF25198"/>
    </source>
</evidence>
<evidence type="ECO:0000259" key="8">
    <source>
        <dbReference type="Pfam" id="PF05504"/>
    </source>
</evidence>
<dbReference type="Pfam" id="PF05504">
    <property type="entry name" value="Spore_GerAC"/>
    <property type="match status" value="1"/>
</dbReference>
<dbReference type="PROSITE" id="PS51257">
    <property type="entry name" value="PROKAR_LIPOPROTEIN"/>
    <property type="match status" value="1"/>
</dbReference>
<feature type="domain" description="Spore germination protein N-terminal" evidence="9">
    <location>
        <begin position="22"/>
        <end position="195"/>
    </location>
</feature>
<dbReference type="InterPro" id="IPR046953">
    <property type="entry name" value="Spore_GerAC-like_C"/>
</dbReference>
<dbReference type="OrthoDB" id="2569624at2"/>
<evidence type="ECO:0000313" key="10">
    <source>
        <dbReference type="EMBL" id="SFJ81114.1"/>
    </source>
</evidence>
<comment type="subcellular location">
    <subcellularLocation>
        <location evidence="1">Membrane</location>
        <topology evidence="1">Lipid-anchor</topology>
    </subcellularLocation>
</comment>
<dbReference type="InterPro" id="IPR038501">
    <property type="entry name" value="Spore_GerAC_C_sf"/>
</dbReference>
<accession>A0A1I3UC86</accession>
<protein>
    <submittedName>
        <fullName evidence="10">Spore germination protein KC</fullName>
    </submittedName>
</protein>
<dbReference type="AlphaFoldDB" id="A0A1I3UC86"/>
<evidence type="ECO:0000256" key="3">
    <source>
        <dbReference type="ARBA" id="ARBA00022544"/>
    </source>
</evidence>
<proteinExistence type="inferred from homology"/>
<dbReference type="PANTHER" id="PTHR35789">
    <property type="entry name" value="SPORE GERMINATION PROTEIN B3"/>
    <property type="match status" value="1"/>
</dbReference>
<dbReference type="Gene3D" id="3.30.300.210">
    <property type="entry name" value="Nutrient germinant receptor protein C, domain 3"/>
    <property type="match status" value="1"/>
</dbReference>
<evidence type="ECO:0000256" key="6">
    <source>
        <dbReference type="ARBA" id="ARBA00023139"/>
    </source>
</evidence>
<dbReference type="Proteomes" id="UP000183557">
    <property type="component" value="Unassembled WGS sequence"/>
</dbReference>
<evidence type="ECO:0000256" key="4">
    <source>
        <dbReference type="ARBA" id="ARBA00022729"/>
    </source>
</evidence>
<evidence type="ECO:0000256" key="1">
    <source>
        <dbReference type="ARBA" id="ARBA00004635"/>
    </source>
</evidence>
<comment type="similarity">
    <text evidence="2">Belongs to the GerABKC lipoprotein family.</text>
</comment>
<evidence type="ECO:0000256" key="2">
    <source>
        <dbReference type="ARBA" id="ARBA00007886"/>
    </source>
</evidence>
<evidence type="ECO:0000256" key="5">
    <source>
        <dbReference type="ARBA" id="ARBA00023136"/>
    </source>
</evidence>
<dbReference type="GO" id="GO:0016020">
    <property type="term" value="C:membrane"/>
    <property type="evidence" value="ECO:0007669"/>
    <property type="project" value="UniProtKB-SubCell"/>
</dbReference>
<dbReference type="Gene3D" id="6.20.190.10">
    <property type="entry name" value="Nutrient germinant receptor protein C, domain 1"/>
    <property type="match status" value="1"/>
</dbReference>
<dbReference type="EMBL" id="FOSB01000004">
    <property type="protein sequence ID" value="SFJ81114.1"/>
    <property type="molecule type" value="Genomic_DNA"/>
</dbReference>
<evidence type="ECO:0000256" key="7">
    <source>
        <dbReference type="ARBA" id="ARBA00023288"/>
    </source>
</evidence>
<keyword evidence="7" id="KW-0449">Lipoprotein</keyword>
<dbReference type="Pfam" id="PF25198">
    <property type="entry name" value="Spore_GerAC_N"/>
    <property type="match status" value="1"/>
</dbReference>
<dbReference type="NCBIfam" id="TIGR02887">
    <property type="entry name" value="spore_ger_x_C"/>
    <property type="match status" value="1"/>
</dbReference>
<evidence type="ECO:0000313" key="11">
    <source>
        <dbReference type="Proteomes" id="UP000183557"/>
    </source>
</evidence>
<dbReference type="RefSeq" id="WP_075036229.1">
    <property type="nucleotide sequence ID" value="NZ_FOSB01000004.1"/>
</dbReference>
<gene>
    <name evidence="10" type="ORF">SAMN04487936_104274</name>
</gene>
<dbReference type="STRING" id="240302.BN982_03161"/>
<reference evidence="11" key="1">
    <citation type="submission" date="2016-10" db="EMBL/GenBank/DDBJ databases">
        <authorList>
            <person name="Varghese N."/>
            <person name="Submissions S."/>
        </authorList>
    </citation>
    <scope>NUCLEOTIDE SEQUENCE [LARGE SCALE GENOMIC DNA]</scope>
    <source>
        <strain evidence="11">CGMCC 1.3704</strain>
    </source>
</reference>
<organism evidence="10 11">
    <name type="scientific">Halobacillus dabanensis</name>
    <dbReference type="NCBI Taxonomy" id="240302"/>
    <lineage>
        <taxon>Bacteria</taxon>
        <taxon>Bacillati</taxon>
        <taxon>Bacillota</taxon>
        <taxon>Bacilli</taxon>
        <taxon>Bacillales</taxon>
        <taxon>Bacillaceae</taxon>
        <taxon>Halobacillus</taxon>
    </lineage>
</organism>
<dbReference type="InterPro" id="IPR057336">
    <property type="entry name" value="GerAC_N"/>
</dbReference>
<keyword evidence="3" id="KW-0309">Germination</keyword>
<dbReference type="PANTHER" id="PTHR35789:SF1">
    <property type="entry name" value="SPORE GERMINATION PROTEIN B3"/>
    <property type="match status" value="1"/>
</dbReference>
<dbReference type="GO" id="GO:0009847">
    <property type="term" value="P:spore germination"/>
    <property type="evidence" value="ECO:0007669"/>
    <property type="project" value="InterPro"/>
</dbReference>
<keyword evidence="4" id="KW-0732">Signal</keyword>
<keyword evidence="6" id="KW-0564">Palmitate</keyword>